<dbReference type="RefSeq" id="WP_311425766.1">
    <property type="nucleotide sequence ID" value="NZ_JAVREH010000258.1"/>
</dbReference>
<comment type="caution">
    <text evidence="1">The sequence shown here is derived from an EMBL/GenBank/DDBJ whole genome shotgun (WGS) entry which is preliminary data.</text>
</comment>
<keyword evidence="2" id="KW-1185">Reference proteome</keyword>
<protein>
    <submittedName>
        <fullName evidence="1">Uncharacterized protein</fullName>
    </submittedName>
</protein>
<gene>
    <name evidence="1" type="ORF">RM423_25205</name>
</gene>
<accession>A0ABU2JI38</accession>
<dbReference type="Proteomes" id="UP001183176">
    <property type="component" value="Unassembled WGS sequence"/>
</dbReference>
<feature type="non-terminal residue" evidence="1">
    <location>
        <position position="1"/>
    </location>
</feature>
<sequence>AQQIPAAEAADLTKLLALAARTEDRPVPPARGDKPWDAYADAVGGLRQDLVTPAADEDDALERATRGRVVAGEVAGIPELHPGDA</sequence>
<dbReference type="EMBL" id="JAVREH010000258">
    <property type="protein sequence ID" value="MDT0264642.1"/>
    <property type="molecule type" value="Genomic_DNA"/>
</dbReference>
<evidence type="ECO:0000313" key="1">
    <source>
        <dbReference type="EMBL" id="MDT0264642.1"/>
    </source>
</evidence>
<name>A0ABU2JI38_9ACTN</name>
<evidence type="ECO:0000313" key="2">
    <source>
        <dbReference type="Proteomes" id="UP001183176"/>
    </source>
</evidence>
<organism evidence="1 2">
    <name type="scientific">Jatrophihabitans lederbergiae</name>
    <dbReference type="NCBI Taxonomy" id="3075547"/>
    <lineage>
        <taxon>Bacteria</taxon>
        <taxon>Bacillati</taxon>
        <taxon>Actinomycetota</taxon>
        <taxon>Actinomycetes</taxon>
        <taxon>Jatrophihabitantales</taxon>
        <taxon>Jatrophihabitantaceae</taxon>
        <taxon>Jatrophihabitans</taxon>
    </lineage>
</organism>
<proteinExistence type="predicted"/>
<feature type="non-terminal residue" evidence="1">
    <location>
        <position position="85"/>
    </location>
</feature>
<reference evidence="2" key="1">
    <citation type="submission" date="2023-07" db="EMBL/GenBank/DDBJ databases">
        <title>30 novel species of actinomycetes from the DSMZ collection.</title>
        <authorList>
            <person name="Nouioui I."/>
        </authorList>
    </citation>
    <scope>NUCLEOTIDE SEQUENCE [LARGE SCALE GENOMIC DNA]</scope>
    <source>
        <strain evidence="2">DSM 44399</strain>
    </source>
</reference>